<keyword evidence="7" id="KW-1185">Reference proteome</keyword>
<dbReference type="PRINTS" id="PR00313">
    <property type="entry name" value="CABNDNGRPT"/>
</dbReference>
<evidence type="ECO:0000313" key="7">
    <source>
        <dbReference type="Proteomes" id="UP000051086"/>
    </source>
</evidence>
<evidence type="ECO:0000256" key="1">
    <source>
        <dbReference type="ARBA" id="ARBA00004613"/>
    </source>
</evidence>
<feature type="region of interest" description="Disordered" evidence="3">
    <location>
        <begin position="110"/>
        <end position="150"/>
    </location>
</feature>
<organism evidence="6 8">
    <name type="scientific">Thalassovita autumnalis</name>
    <dbReference type="NCBI Taxonomy" id="2072972"/>
    <lineage>
        <taxon>Bacteria</taxon>
        <taxon>Pseudomonadati</taxon>
        <taxon>Pseudomonadota</taxon>
        <taxon>Alphaproteobacteria</taxon>
        <taxon>Rhodobacterales</taxon>
        <taxon>Roseobacteraceae</taxon>
        <taxon>Thalassovita</taxon>
    </lineage>
</organism>
<dbReference type="InterPro" id="IPR050557">
    <property type="entry name" value="RTX_toxin/Mannuronan_C5-epim"/>
</dbReference>
<evidence type="ECO:0000313" key="5">
    <source>
        <dbReference type="EMBL" id="CUH63856.1"/>
    </source>
</evidence>
<evidence type="ECO:0000259" key="4">
    <source>
        <dbReference type="Pfam" id="PF13403"/>
    </source>
</evidence>
<dbReference type="EMBL" id="CYSB01000009">
    <property type="protein sequence ID" value="CUH63856.1"/>
    <property type="molecule type" value="Genomic_DNA"/>
</dbReference>
<dbReference type="SUPFAM" id="SSF51120">
    <property type="entry name" value="beta-Roll"/>
    <property type="match status" value="2"/>
</dbReference>
<dbReference type="Proteomes" id="UP000051086">
    <property type="component" value="Unassembled WGS sequence"/>
</dbReference>
<keyword evidence="2" id="KW-0964">Secreted</keyword>
<gene>
    <name evidence="6" type="primary">cya_3</name>
    <name evidence="5" type="synonym">cya_1</name>
    <name evidence="5" type="ORF">TL5118_00641</name>
    <name evidence="6" type="ORF">TL5120_02509</name>
</gene>
<dbReference type="Pfam" id="PF13403">
    <property type="entry name" value="Hint_2"/>
    <property type="match status" value="1"/>
</dbReference>
<protein>
    <submittedName>
        <fullName evidence="6">Cyclolysin</fullName>
    </submittedName>
</protein>
<dbReference type="InterPro" id="IPR018511">
    <property type="entry name" value="Hemolysin-typ_Ca-bd_CS"/>
</dbReference>
<dbReference type="InterPro" id="IPR028992">
    <property type="entry name" value="Hedgehog/Intein_dom"/>
</dbReference>
<proteinExistence type="predicted"/>
<dbReference type="PANTHER" id="PTHR38340:SF1">
    <property type="entry name" value="S-LAYER PROTEIN"/>
    <property type="match status" value="1"/>
</dbReference>
<dbReference type="GO" id="GO:0005509">
    <property type="term" value="F:calcium ion binding"/>
    <property type="evidence" value="ECO:0007669"/>
    <property type="project" value="InterPro"/>
</dbReference>
<name>A0A0P1FV53_9RHOB</name>
<evidence type="ECO:0000256" key="3">
    <source>
        <dbReference type="SAM" id="MobiDB-lite"/>
    </source>
</evidence>
<comment type="subcellular location">
    <subcellularLocation>
        <location evidence="1">Secreted</location>
    </subcellularLocation>
</comment>
<dbReference type="InterPro" id="IPR011049">
    <property type="entry name" value="Serralysin-like_metalloprot_C"/>
</dbReference>
<reference evidence="6 8" key="1">
    <citation type="submission" date="2015-09" db="EMBL/GenBank/DDBJ databases">
        <authorList>
            <consortium name="Swine Surveillance"/>
        </authorList>
    </citation>
    <scope>NUCLEOTIDE SEQUENCE [LARGE SCALE GENOMIC DNA]</scope>
    <source>
        <strain evidence="6 8">5120</strain>
    </source>
</reference>
<feature type="region of interest" description="Disordered" evidence="3">
    <location>
        <begin position="365"/>
        <end position="432"/>
    </location>
</feature>
<accession>A0A0P1FV53</accession>
<dbReference type="Pfam" id="PF00353">
    <property type="entry name" value="HemolysinCabind"/>
    <property type="match status" value="3"/>
</dbReference>
<dbReference type="EMBL" id="CYSC01000034">
    <property type="protein sequence ID" value="CUH72712.1"/>
    <property type="molecule type" value="Genomic_DNA"/>
</dbReference>
<dbReference type="SUPFAM" id="SSF51294">
    <property type="entry name" value="Hedgehog/intein (Hint) domain"/>
    <property type="match status" value="1"/>
</dbReference>
<evidence type="ECO:0000256" key="2">
    <source>
        <dbReference type="ARBA" id="ARBA00022525"/>
    </source>
</evidence>
<dbReference type="PROSITE" id="PS00330">
    <property type="entry name" value="HEMOLYSIN_CALCIUM"/>
    <property type="match status" value="3"/>
</dbReference>
<dbReference type="Proteomes" id="UP000051887">
    <property type="component" value="Unassembled WGS sequence"/>
</dbReference>
<dbReference type="RefSeq" id="WP_058243891.1">
    <property type="nucleotide sequence ID" value="NZ_CYSB01000009.1"/>
</dbReference>
<feature type="domain" description="Hedgehog/Intein (Hint)" evidence="4">
    <location>
        <begin position="642"/>
        <end position="780"/>
    </location>
</feature>
<reference evidence="5 7" key="2">
    <citation type="submission" date="2015-09" db="EMBL/GenBank/DDBJ databases">
        <authorList>
            <person name="Rodrigo-Torres L."/>
            <person name="Arahal D.R."/>
        </authorList>
    </citation>
    <scope>NUCLEOTIDE SEQUENCE [LARGE SCALE GENOMIC DNA]</scope>
    <source>
        <strain evidence="5 7">CECT 5118</strain>
    </source>
</reference>
<dbReference type="PANTHER" id="PTHR38340">
    <property type="entry name" value="S-LAYER PROTEIN"/>
    <property type="match status" value="1"/>
</dbReference>
<evidence type="ECO:0000313" key="6">
    <source>
        <dbReference type="EMBL" id="CUH72712.1"/>
    </source>
</evidence>
<dbReference type="Gene3D" id="2.170.16.10">
    <property type="entry name" value="Hedgehog/Intein (Hint) domain"/>
    <property type="match status" value="1"/>
</dbReference>
<dbReference type="Gene3D" id="2.150.10.10">
    <property type="entry name" value="Serralysin-like metalloprotease, C-terminal"/>
    <property type="match status" value="4"/>
</dbReference>
<dbReference type="InterPro" id="IPR036844">
    <property type="entry name" value="Hint_dom_sf"/>
</dbReference>
<dbReference type="OrthoDB" id="6305173at2"/>
<sequence length="827" mass="84446">MPSGYLVTLGDGSLDAGDVISGSLVTFTTDQTIGSGQWTWTGTYNGTPYTNEVEPGTYYLATDGNVYFEPSFGPVTTLTSSTVVSAPSFSLPGNGVVDGTGEAEVIDGSYTDSEGESVSSGADSIAAGGGDDTITAQGGNDTIEAGAGNDVVSGNGGADLIYGDSQSASAGTSETLSWTAQGSNGDSIASGLTVTTGEMQVTASFTDTGNNNPRIEIDTNDTGYVGAGEPFDADSLVYLRGDGDGDTLRANFNFAAVAGSEMQDEVENLTFRINDIDWGDNNHTDIITVTALDASGNPVAVTFTLGGGDTLVGNTITADEVGENPQDLGGSVLITITGPVSSFEIEYSNGQNGSQAVWLSDLHFDTLPQEPGDDSISGGGGADTIFGQEGDDTLSGDGGSDSLSGGEGDDSLSGGNASDTLDGGTGNDTLAGGAGGDSLSAGSGMDFLDYTASDAGVSIDLANSTASGGHADGDTLGSGLDGILGSDWNDTLTGYDGQGVDDGVAWTNVFYGNDGDDLLDGAGGDDELYGGADNDTIIGGTGADLMDGGEGNDRLLVGSGDTVTGGGGDDIFIIDDTALGGGTITIDGGETDEPGGDTLDFAGQIGWGDVTFTDTNPDALAGSATLGDGTVVNFSNIENLVICFTTGTRIWTPQGARLIETLQPGDLVLTRDHGVQPVRWIGQRTVKGAGRFAPIRFAQGVIGNERELLVSPQHRMLHQSTAANLYFNDSEVLIPAKHMVNGDSIQQIETEEVTYVHMLFDSHEMVFAEGAVSESFHPGQMGLSAIDAPAREELFALFPELRSNPNGYGDTARICLRAHEAQLLRAA</sequence>
<evidence type="ECO:0000313" key="8">
    <source>
        <dbReference type="Proteomes" id="UP000051887"/>
    </source>
</evidence>
<dbReference type="AlphaFoldDB" id="A0A0P1FV53"/>
<dbReference type="GO" id="GO:0005576">
    <property type="term" value="C:extracellular region"/>
    <property type="evidence" value="ECO:0007669"/>
    <property type="project" value="UniProtKB-SubCell"/>
</dbReference>
<dbReference type="InterPro" id="IPR001343">
    <property type="entry name" value="Hemolysn_Ca-bd"/>
</dbReference>